<dbReference type="Proteomes" id="UP001283361">
    <property type="component" value="Unassembled WGS sequence"/>
</dbReference>
<organism evidence="2 3">
    <name type="scientific">Elysia crispata</name>
    <name type="common">lettuce slug</name>
    <dbReference type="NCBI Taxonomy" id="231223"/>
    <lineage>
        <taxon>Eukaryota</taxon>
        <taxon>Metazoa</taxon>
        <taxon>Spiralia</taxon>
        <taxon>Lophotrochozoa</taxon>
        <taxon>Mollusca</taxon>
        <taxon>Gastropoda</taxon>
        <taxon>Heterobranchia</taxon>
        <taxon>Euthyneura</taxon>
        <taxon>Panpulmonata</taxon>
        <taxon>Sacoglossa</taxon>
        <taxon>Placobranchoidea</taxon>
        <taxon>Plakobranchidae</taxon>
        <taxon>Elysia</taxon>
    </lineage>
</organism>
<sequence>MRKDIFISSVGPEIGWVKVKHWLRSKKAEMTFIERLNLEQEGSGSPKFLSDRDDDNYNGDESDGVVVHSGLMDVVF</sequence>
<name>A0AAE0YEW2_9GAST</name>
<accession>A0AAE0YEW2</accession>
<evidence type="ECO:0000256" key="1">
    <source>
        <dbReference type="SAM" id="MobiDB-lite"/>
    </source>
</evidence>
<evidence type="ECO:0000313" key="2">
    <source>
        <dbReference type="EMBL" id="KAK3741648.1"/>
    </source>
</evidence>
<evidence type="ECO:0000313" key="3">
    <source>
        <dbReference type="Proteomes" id="UP001283361"/>
    </source>
</evidence>
<dbReference type="EMBL" id="JAWDGP010006410">
    <property type="protein sequence ID" value="KAK3741648.1"/>
    <property type="molecule type" value="Genomic_DNA"/>
</dbReference>
<comment type="caution">
    <text evidence="2">The sequence shown here is derived from an EMBL/GenBank/DDBJ whole genome shotgun (WGS) entry which is preliminary data.</text>
</comment>
<feature type="compositionally biased region" description="Acidic residues" evidence="1">
    <location>
        <begin position="52"/>
        <end position="61"/>
    </location>
</feature>
<reference evidence="2" key="1">
    <citation type="journal article" date="2023" name="G3 (Bethesda)">
        <title>A reference genome for the long-term kleptoplast-retaining sea slug Elysia crispata morphotype clarki.</title>
        <authorList>
            <person name="Eastman K.E."/>
            <person name="Pendleton A.L."/>
            <person name="Shaikh M.A."/>
            <person name="Suttiyut T."/>
            <person name="Ogas R."/>
            <person name="Tomko P."/>
            <person name="Gavelis G."/>
            <person name="Widhalm J.R."/>
            <person name="Wisecaver J.H."/>
        </authorList>
    </citation>
    <scope>NUCLEOTIDE SEQUENCE</scope>
    <source>
        <strain evidence="2">ECLA1</strain>
    </source>
</reference>
<dbReference type="AlphaFoldDB" id="A0AAE0YEW2"/>
<protein>
    <submittedName>
        <fullName evidence="2">Uncharacterized protein</fullName>
    </submittedName>
</protein>
<gene>
    <name evidence="2" type="ORF">RRG08_011031</name>
</gene>
<keyword evidence="3" id="KW-1185">Reference proteome</keyword>
<feature type="region of interest" description="Disordered" evidence="1">
    <location>
        <begin position="41"/>
        <end position="61"/>
    </location>
</feature>
<proteinExistence type="predicted"/>